<accession>A0A2Z3JDV8</accession>
<sequence length="182" mass="20576">MTKPDHSMKPSDEVDAHQLSVARREGEAYQQALLYMANEVADSGKMQRAGDYIVAYAQEKAEGMYVLRGEGRLEWQAPQDENCHLEISVSDASDGRFVPYLKIQATLSGQGQDIGPFEVPFLWHPGLYHYGKNIQVPGDGEYDLKISIEPPTFMRHDKTNGQRYAEKVEVKFDRIPIKSGQE</sequence>
<gene>
    <name evidence="3" type="ORF">DKM44_09085</name>
</gene>
<dbReference type="Pfam" id="PF10634">
    <property type="entry name" value="Iron_transport"/>
    <property type="match status" value="1"/>
</dbReference>
<dbReference type="OrthoDB" id="1495621at2"/>
<protein>
    <recommendedName>
        <fullName evidence="5">Fe2+ transport protein</fullName>
    </recommendedName>
</protein>
<dbReference type="InterPro" id="IPR018470">
    <property type="entry name" value="Metal-bd_Tp34-typ"/>
</dbReference>
<evidence type="ECO:0000313" key="4">
    <source>
        <dbReference type="Proteomes" id="UP000245368"/>
    </source>
</evidence>
<name>A0A2Z3JDV8_9DEIO</name>
<comment type="similarity">
    <text evidence="1">Belongs to the UPF0423 family.</text>
</comment>
<dbReference type="InterPro" id="IPR038482">
    <property type="entry name" value="Tp34-type_sf"/>
</dbReference>
<dbReference type="Proteomes" id="UP000245368">
    <property type="component" value="Chromosome"/>
</dbReference>
<organism evidence="3 4">
    <name type="scientific">Deinococcus irradiatisoli</name>
    <dbReference type="NCBI Taxonomy" id="2202254"/>
    <lineage>
        <taxon>Bacteria</taxon>
        <taxon>Thermotogati</taxon>
        <taxon>Deinococcota</taxon>
        <taxon>Deinococci</taxon>
        <taxon>Deinococcales</taxon>
        <taxon>Deinococcaceae</taxon>
        <taxon>Deinococcus</taxon>
    </lineage>
</organism>
<evidence type="ECO:0000313" key="3">
    <source>
        <dbReference type="EMBL" id="AWN23363.1"/>
    </source>
</evidence>
<evidence type="ECO:0000256" key="2">
    <source>
        <dbReference type="ARBA" id="ARBA00022729"/>
    </source>
</evidence>
<dbReference type="RefSeq" id="WP_109827092.1">
    <property type="nucleotide sequence ID" value="NZ_CP029494.1"/>
</dbReference>
<reference evidence="3 4" key="1">
    <citation type="submission" date="2018-05" db="EMBL/GenBank/DDBJ databases">
        <title>Complete Genome Sequence of Deinococcus sp. strain 17bor-2.</title>
        <authorList>
            <person name="Srinivasan S."/>
        </authorList>
    </citation>
    <scope>NUCLEOTIDE SEQUENCE [LARGE SCALE GENOMIC DNA]</scope>
    <source>
        <strain evidence="3 4">17bor-2</strain>
    </source>
</reference>
<dbReference type="AlphaFoldDB" id="A0A2Z3JDV8"/>
<dbReference type="Gene3D" id="2.60.40.2480">
    <property type="entry name" value="Periplasmic metal-binding protein Tp34-type"/>
    <property type="match status" value="1"/>
</dbReference>
<evidence type="ECO:0000256" key="1">
    <source>
        <dbReference type="ARBA" id="ARBA00010013"/>
    </source>
</evidence>
<proteinExistence type="inferred from homology"/>
<dbReference type="KEGG" id="dez:DKM44_09085"/>
<dbReference type="EMBL" id="CP029494">
    <property type="protein sequence ID" value="AWN23363.1"/>
    <property type="molecule type" value="Genomic_DNA"/>
</dbReference>
<keyword evidence="4" id="KW-1185">Reference proteome</keyword>
<keyword evidence="2" id="KW-0732">Signal</keyword>
<evidence type="ECO:0008006" key="5">
    <source>
        <dbReference type="Google" id="ProtNLM"/>
    </source>
</evidence>